<gene>
    <name evidence="6" type="ORF">L484_010875</name>
</gene>
<sequence length="156" mass="18128">MEPNSTDPLREQLAIMRNSLLDEKMLDIHFRLLETLELENKEKPNFVEDTMNMYFESSAEKIAIFEDALENPPSDFSDLKRHIYQFKGSSGSVGAIKVMNEVVRLIECIDKGDIEGAKIVVQHIKKERDTLEGRLEPYFQVSFRSNYQKSIFDSLY</sequence>
<keyword evidence="1 4" id="KW-0932">Cytokinin signaling pathway</keyword>
<dbReference type="InterPro" id="IPR045871">
    <property type="entry name" value="AHP1-5/YPD1"/>
</dbReference>
<dbReference type="OrthoDB" id="1673781at2759"/>
<dbReference type="GO" id="GO:0005829">
    <property type="term" value="C:cytosol"/>
    <property type="evidence" value="ECO:0007669"/>
    <property type="project" value="UniProtKB-SubCell"/>
</dbReference>
<feature type="domain" description="HPt" evidence="5">
    <location>
        <begin position="43"/>
        <end position="138"/>
    </location>
</feature>
<evidence type="ECO:0000259" key="5">
    <source>
        <dbReference type="PROSITE" id="PS50894"/>
    </source>
</evidence>
<dbReference type="Pfam" id="PF01627">
    <property type="entry name" value="Hpt"/>
    <property type="match status" value="1"/>
</dbReference>
<evidence type="ECO:0000256" key="1">
    <source>
        <dbReference type="ARBA" id="ARBA00022864"/>
    </source>
</evidence>
<evidence type="ECO:0000313" key="7">
    <source>
        <dbReference type="Proteomes" id="UP000030645"/>
    </source>
</evidence>
<proteinExistence type="predicted"/>
<evidence type="ECO:0000256" key="2">
    <source>
        <dbReference type="ARBA" id="ARBA00023012"/>
    </source>
</evidence>
<comment type="caution">
    <text evidence="3">Lacks conserved residue(s) required for the propagation of feature annotation.</text>
</comment>
<dbReference type="GO" id="GO:0009927">
    <property type="term" value="F:histidine phosphotransfer kinase activity"/>
    <property type="evidence" value="ECO:0007669"/>
    <property type="project" value="UniProtKB-UniRule"/>
</dbReference>
<comment type="subcellular location">
    <subcellularLocation>
        <location evidence="4">Cytoplasm</location>
        <location evidence="4">Cytosol</location>
    </subcellularLocation>
    <subcellularLocation>
        <location evidence="4">Nucleus</location>
    </subcellularLocation>
</comment>
<dbReference type="InterPro" id="IPR008207">
    <property type="entry name" value="Sig_transdc_His_kin_Hpt_dom"/>
</dbReference>
<dbReference type="AlphaFoldDB" id="W9R6U6"/>
<accession>W9R6U6</accession>
<dbReference type="GO" id="GO:0005634">
    <property type="term" value="C:nucleus"/>
    <property type="evidence" value="ECO:0007669"/>
    <property type="project" value="UniProtKB-SubCell"/>
</dbReference>
<comment type="function">
    <text evidence="4">Functions as a two-component phosphorelay mediators between cytokinin sensor histidine kinases and response regulators (B-type ARRs). Plays an important role in propagating cytokinin signal transduction.</text>
</comment>
<comment type="domain">
    <text evidence="4">Histidine-containing phosphotransfer domain (HPt) contains an active histidine that mediates the phosphotransfer.</text>
</comment>
<evidence type="ECO:0000256" key="3">
    <source>
        <dbReference type="PROSITE-ProRule" id="PRU00110"/>
    </source>
</evidence>
<name>W9R6U6_9ROSA</name>
<dbReference type="eggNOG" id="KOG4747">
    <property type="taxonomic scope" value="Eukaryota"/>
</dbReference>
<dbReference type="EMBL" id="KE344390">
    <property type="protein sequence ID" value="EXB59764.1"/>
    <property type="molecule type" value="Genomic_DNA"/>
</dbReference>
<dbReference type="STRING" id="981085.W9R6U6"/>
<dbReference type="KEGG" id="mnt:21394158"/>
<dbReference type="GO" id="GO:0000160">
    <property type="term" value="P:phosphorelay signal transduction system"/>
    <property type="evidence" value="ECO:0007669"/>
    <property type="project" value="UniProtKB-UniRule"/>
</dbReference>
<keyword evidence="2 4" id="KW-0902">Two-component regulatory system</keyword>
<dbReference type="GO" id="GO:0043424">
    <property type="term" value="F:protein histidine kinase binding"/>
    <property type="evidence" value="ECO:0007669"/>
    <property type="project" value="UniProtKB-UniRule"/>
</dbReference>
<dbReference type="InterPro" id="IPR036641">
    <property type="entry name" value="HPT_dom_sf"/>
</dbReference>
<evidence type="ECO:0000256" key="4">
    <source>
        <dbReference type="RuleBase" id="RU369004"/>
    </source>
</evidence>
<dbReference type="PROSITE" id="PS50894">
    <property type="entry name" value="HPT"/>
    <property type="match status" value="1"/>
</dbReference>
<dbReference type="Gene3D" id="1.20.120.160">
    <property type="entry name" value="HPT domain"/>
    <property type="match status" value="1"/>
</dbReference>
<dbReference type="PANTHER" id="PTHR28242">
    <property type="entry name" value="PHOSPHORELAY INTERMEDIATE PROTEIN YPD1"/>
    <property type="match status" value="1"/>
</dbReference>
<dbReference type="SUPFAM" id="SSF47226">
    <property type="entry name" value="Histidine-containing phosphotransfer domain, HPT domain"/>
    <property type="match status" value="1"/>
</dbReference>
<reference evidence="7" key="1">
    <citation type="submission" date="2013-01" db="EMBL/GenBank/DDBJ databases">
        <title>Draft Genome Sequence of a Mulberry Tree, Morus notabilis C.K. Schneid.</title>
        <authorList>
            <person name="He N."/>
            <person name="Zhao S."/>
        </authorList>
    </citation>
    <scope>NUCLEOTIDE SEQUENCE</scope>
</reference>
<dbReference type="GO" id="GO:0009736">
    <property type="term" value="P:cytokinin-activated signaling pathway"/>
    <property type="evidence" value="ECO:0007669"/>
    <property type="project" value="UniProtKB-KW"/>
</dbReference>
<evidence type="ECO:0000313" key="6">
    <source>
        <dbReference type="EMBL" id="EXB59764.1"/>
    </source>
</evidence>
<protein>
    <recommendedName>
        <fullName evidence="4">Histidine-containing phosphotransfer protein</fullName>
    </recommendedName>
</protein>
<organism evidence="6 7">
    <name type="scientific">Morus notabilis</name>
    <dbReference type="NCBI Taxonomy" id="981085"/>
    <lineage>
        <taxon>Eukaryota</taxon>
        <taxon>Viridiplantae</taxon>
        <taxon>Streptophyta</taxon>
        <taxon>Embryophyta</taxon>
        <taxon>Tracheophyta</taxon>
        <taxon>Spermatophyta</taxon>
        <taxon>Magnoliopsida</taxon>
        <taxon>eudicotyledons</taxon>
        <taxon>Gunneridae</taxon>
        <taxon>Pentapetalae</taxon>
        <taxon>rosids</taxon>
        <taxon>fabids</taxon>
        <taxon>Rosales</taxon>
        <taxon>Moraceae</taxon>
        <taxon>Moreae</taxon>
        <taxon>Morus</taxon>
    </lineage>
</organism>
<keyword evidence="7" id="KW-1185">Reference proteome</keyword>
<dbReference type="Proteomes" id="UP000030645">
    <property type="component" value="Unassembled WGS sequence"/>
</dbReference>
<dbReference type="PANTHER" id="PTHR28242:SF41">
    <property type="entry name" value="HISTIDINE CONTAINING PHOSPHOTRANSFER PROTEIN"/>
    <property type="match status" value="1"/>
</dbReference>